<organism evidence="3 4">
    <name type="scientific">Cryptolaemus montrouzieri</name>
    <dbReference type="NCBI Taxonomy" id="559131"/>
    <lineage>
        <taxon>Eukaryota</taxon>
        <taxon>Metazoa</taxon>
        <taxon>Ecdysozoa</taxon>
        <taxon>Arthropoda</taxon>
        <taxon>Hexapoda</taxon>
        <taxon>Insecta</taxon>
        <taxon>Pterygota</taxon>
        <taxon>Neoptera</taxon>
        <taxon>Endopterygota</taxon>
        <taxon>Coleoptera</taxon>
        <taxon>Polyphaga</taxon>
        <taxon>Cucujiformia</taxon>
        <taxon>Coccinelloidea</taxon>
        <taxon>Coccinellidae</taxon>
        <taxon>Scymninae</taxon>
        <taxon>Scymnini</taxon>
        <taxon>Cryptolaemus</taxon>
    </lineage>
</organism>
<dbReference type="InterPro" id="IPR040248">
    <property type="entry name" value="RRBP1"/>
</dbReference>
<keyword evidence="2" id="KW-1133">Transmembrane helix</keyword>
<dbReference type="EMBL" id="JABFTP020000185">
    <property type="protein sequence ID" value="KAL3288433.1"/>
    <property type="molecule type" value="Genomic_DNA"/>
</dbReference>
<evidence type="ECO:0000313" key="4">
    <source>
        <dbReference type="Proteomes" id="UP001516400"/>
    </source>
</evidence>
<evidence type="ECO:0000313" key="3">
    <source>
        <dbReference type="EMBL" id="KAL3288433.1"/>
    </source>
</evidence>
<keyword evidence="2" id="KW-0812">Transmembrane</keyword>
<keyword evidence="4" id="KW-1185">Reference proteome</keyword>
<feature type="region of interest" description="Disordered" evidence="1">
    <location>
        <begin position="64"/>
        <end position="105"/>
    </location>
</feature>
<feature type="compositionally biased region" description="Basic and acidic residues" evidence="1">
    <location>
        <begin position="84"/>
        <end position="105"/>
    </location>
</feature>
<dbReference type="PANTHER" id="PTHR18939">
    <property type="entry name" value="RIBOSOME BINDING PROTEIN-1"/>
    <property type="match status" value="1"/>
</dbReference>
<accession>A0ABD2PBY1</accession>
<evidence type="ECO:0000256" key="1">
    <source>
        <dbReference type="SAM" id="MobiDB-lite"/>
    </source>
</evidence>
<dbReference type="Proteomes" id="UP001516400">
    <property type="component" value="Unassembled WGS sequence"/>
</dbReference>
<evidence type="ECO:0000256" key="2">
    <source>
        <dbReference type="SAM" id="Phobius"/>
    </source>
</evidence>
<sequence>MDVGVVFETDCLFCFAMDLETMQIPLIFVGVLIVASLILSLVYKFGMKSKSYEEALAEQRQNTQSLLGIKPKPKDKKTKKISKKTKEKDSDDKKNLSENRKLKVF</sequence>
<gene>
    <name evidence="3" type="ORF">HHI36_002879</name>
</gene>
<reference evidence="3 4" key="1">
    <citation type="journal article" date="2021" name="BMC Biol.">
        <title>Horizontally acquired antibacterial genes associated with adaptive radiation of ladybird beetles.</title>
        <authorList>
            <person name="Li H.S."/>
            <person name="Tang X.F."/>
            <person name="Huang Y.H."/>
            <person name="Xu Z.Y."/>
            <person name="Chen M.L."/>
            <person name="Du X.Y."/>
            <person name="Qiu B.Y."/>
            <person name="Chen P.T."/>
            <person name="Zhang W."/>
            <person name="Slipinski A."/>
            <person name="Escalona H.E."/>
            <person name="Waterhouse R.M."/>
            <person name="Zwick A."/>
            <person name="Pang H."/>
        </authorList>
    </citation>
    <scope>NUCLEOTIDE SEQUENCE [LARGE SCALE GENOMIC DNA]</scope>
    <source>
        <strain evidence="3">SYSU2018</strain>
    </source>
</reference>
<dbReference type="PANTHER" id="PTHR18939:SF4">
    <property type="entry name" value="RIBOSOME-BINDING PROTEIN 1"/>
    <property type="match status" value="1"/>
</dbReference>
<feature type="transmembrane region" description="Helical" evidence="2">
    <location>
        <begin position="22"/>
        <end position="43"/>
    </location>
</feature>
<protein>
    <submittedName>
        <fullName evidence="3">Uncharacterized protein</fullName>
    </submittedName>
</protein>
<proteinExistence type="predicted"/>
<feature type="compositionally biased region" description="Basic residues" evidence="1">
    <location>
        <begin position="71"/>
        <end position="83"/>
    </location>
</feature>
<dbReference type="AlphaFoldDB" id="A0ABD2PBY1"/>
<keyword evidence="2" id="KW-0472">Membrane</keyword>
<name>A0ABD2PBY1_9CUCU</name>
<comment type="caution">
    <text evidence="3">The sequence shown here is derived from an EMBL/GenBank/DDBJ whole genome shotgun (WGS) entry which is preliminary data.</text>
</comment>